<accession>A0A2P4X835</accession>
<keyword evidence="2" id="KW-0472">Membrane</keyword>
<evidence type="ECO:0000256" key="2">
    <source>
        <dbReference type="SAM" id="Phobius"/>
    </source>
</evidence>
<keyword evidence="4" id="KW-1185">Reference proteome</keyword>
<reference evidence="3 4" key="1">
    <citation type="journal article" date="2017" name="Genome Biol. Evol.">
        <title>Phytophthora megakarya and P. palmivora, closely related causal agents of cacao black pod rot, underwent increases in genome sizes and gene numbers by different mechanisms.</title>
        <authorList>
            <person name="Ali S.S."/>
            <person name="Shao J."/>
            <person name="Lary D.J."/>
            <person name="Kronmiller B."/>
            <person name="Shen D."/>
            <person name="Strem M.D."/>
            <person name="Amoako-Attah I."/>
            <person name="Akrofi A.Y."/>
            <person name="Begoude B.A."/>
            <person name="Ten Hoopen G.M."/>
            <person name="Coulibaly K."/>
            <person name="Kebe B.I."/>
            <person name="Melnick R.L."/>
            <person name="Guiltinan M.J."/>
            <person name="Tyler B.M."/>
            <person name="Meinhardt L.W."/>
            <person name="Bailey B.A."/>
        </authorList>
    </citation>
    <scope>NUCLEOTIDE SEQUENCE [LARGE SCALE GENOMIC DNA]</scope>
    <source>
        <strain evidence="4">sbr112.9</strain>
    </source>
</reference>
<feature type="compositionally biased region" description="Basic and acidic residues" evidence="1">
    <location>
        <begin position="239"/>
        <end position="258"/>
    </location>
</feature>
<feature type="region of interest" description="Disordered" evidence="1">
    <location>
        <begin position="185"/>
        <end position="258"/>
    </location>
</feature>
<dbReference type="EMBL" id="NCKW01015828">
    <property type="protein sequence ID" value="POM61712.1"/>
    <property type="molecule type" value="Genomic_DNA"/>
</dbReference>
<name>A0A2P4X835_9STRA</name>
<evidence type="ECO:0000313" key="3">
    <source>
        <dbReference type="EMBL" id="POM61712.1"/>
    </source>
</evidence>
<keyword evidence="2" id="KW-0812">Transmembrane</keyword>
<keyword evidence="2" id="KW-1133">Transmembrane helix</keyword>
<protein>
    <submittedName>
        <fullName evidence="3">Uncharacterized protein</fullName>
    </submittedName>
</protein>
<gene>
    <name evidence="3" type="ORF">PHPALM_29237</name>
</gene>
<evidence type="ECO:0000256" key="1">
    <source>
        <dbReference type="SAM" id="MobiDB-lite"/>
    </source>
</evidence>
<dbReference type="OrthoDB" id="67549at2759"/>
<organism evidence="3 4">
    <name type="scientific">Phytophthora palmivora</name>
    <dbReference type="NCBI Taxonomy" id="4796"/>
    <lineage>
        <taxon>Eukaryota</taxon>
        <taxon>Sar</taxon>
        <taxon>Stramenopiles</taxon>
        <taxon>Oomycota</taxon>
        <taxon>Peronosporomycetes</taxon>
        <taxon>Peronosporales</taxon>
        <taxon>Peronosporaceae</taxon>
        <taxon>Phytophthora</taxon>
    </lineage>
</organism>
<sequence length="258" mass="27824">MTHRLGDPQYGDTVSYGDDGVTAVVKAGSYISFTWSGVQNVTYTSLKTGQKKTVTPTSSDTAAEKKSDTFLICAKAAGTIYFRGWGSDSCREASPEHAVTVEAGDSSASSSSVAADETVDSCNAQRASVQVVDGVQTCVCVSDWTNPPECDRWPVWKWLVTIGGGLATLFSIALSVRAFAQSRKKKQEEEENYQMSLAPKKHEEEYKENLAPMGTKSDVGPLDLTPESGYHGAAMTPSKEVERTPGGTRKPDERLFSL</sequence>
<feature type="transmembrane region" description="Helical" evidence="2">
    <location>
        <begin position="155"/>
        <end position="176"/>
    </location>
</feature>
<evidence type="ECO:0000313" key="4">
    <source>
        <dbReference type="Proteomes" id="UP000237271"/>
    </source>
</evidence>
<dbReference type="Proteomes" id="UP000237271">
    <property type="component" value="Unassembled WGS sequence"/>
</dbReference>
<dbReference type="AlphaFoldDB" id="A0A2P4X835"/>
<proteinExistence type="predicted"/>
<comment type="caution">
    <text evidence="3">The sequence shown here is derived from an EMBL/GenBank/DDBJ whole genome shotgun (WGS) entry which is preliminary data.</text>
</comment>